<feature type="domain" description="AIG1-type G" evidence="4">
    <location>
        <begin position="146"/>
        <end position="347"/>
    </location>
</feature>
<dbReference type="AlphaFoldDB" id="A0ABD0JL41"/>
<keyword evidence="2" id="KW-0547">Nucleotide-binding</keyword>
<comment type="caution">
    <text evidence="5">The sequence shown here is derived from an EMBL/GenBank/DDBJ whole genome shotgun (WGS) entry which is preliminary data.</text>
</comment>
<name>A0ABD0JL41_9CAEN</name>
<dbReference type="InterPro" id="IPR006703">
    <property type="entry name" value="G_AIG1"/>
</dbReference>
<protein>
    <recommendedName>
        <fullName evidence="4">AIG1-type G domain-containing protein</fullName>
    </recommendedName>
</protein>
<dbReference type="Proteomes" id="UP001519460">
    <property type="component" value="Unassembled WGS sequence"/>
</dbReference>
<dbReference type="PANTHER" id="PTHR10903:SF184">
    <property type="entry name" value="GTP-BINDING PROTEIN A"/>
    <property type="match status" value="1"/>
</dbReference>
<gene>
    <name evidence="5" type="ORF">BaRGS_00033036</name>
</gene>
<dbReference type="FunFam" id="3.40.50.300:FF:000840">
    <property type="entry name" value="Immune-associated nucleotide-binding protein 9"/>
    <property type="match status" value="1"/>
</dbReference>
<evidence type="ECO:0000256" key="1">
    <source>
        <dbReference type="ARBA" id="ARBA00008535"/>
    </source>
</evidence>
<evidence type="ECO:0000256" key="3">
    <source>
        <dbReference type="ARBA" id="ARBA00023134"/>
    </source>
</evidence>
<proteinExistence type="inferred from homology"/>
<evidence type="ECO:0000313" key="5">
    <source>
        <dbReference type="EMBL" id="KAK7475714.1"/>
    </source>
</evidence>
<evidence type="ECO:0000256" key="2">
    <source>
        <dbReference type="ARBA" id="ARBA00022741"/>
    </source>
</evidence>
<keyword evidence="3" id="KW-0342">GTP-binding</keyword>
<dbReference type="GO" id="GO:0005525">
    <property type="term" value="F:GTP binding"/>
    <property type="evidence" value="ECO:0007669"/>
    <property type="project" value="UniProtKB-KW"/>
</dbReference>
<accession>A0ABD0JL41</accession>
<keyword evidence="6" id="KW-1185">Reference proteome</keyword>
<dbReference type="Gene3D" id="3.40.50.300">
    <property type="entry name" value="P-loop containing nucleotide triphosphate hydrolases"/>
    <property type="match status" value="1"/>
</dbReference>
<sequence length="465" mass="53388">IKTSCRIRIMGQSAQMICEFSENIAQTRHGVGVYRYDLKETNSSPEEILQCVWLSSSLECISQDSYHVDKQASSVLLVDIPTLDRRMEGRYVCLLIGEDEGQQLEGQVSKRTEFLTEFYADRRMMLVLAVTQEKEKKKNHCFVSEEENFRFLLVGKTGSGKSTTGNTILGKELFIPGLSMRSVTRECKLKRCERMGSEIEIMDSPGLYDTEKSHEKICTTIIQAVACMHPGPHAVLLVIRFGFFSQEDYGCYRRLKALFDNDITKYIIVLFTGGDLLEQANQTFADVIQDGPEELSDILQECHNRRIVFNNKTNDPLPQVKQLLDLVRNMKKQNIKPYVCPKYDVIGNGLEQEISKRLAMVDKKEMEKKNGGNKVEMEAKKSEAEMLQEIDAVECGAAGKREPEIKQMADEQDERERRARQYMEELRNMKDIIAEKKDPDFIGRLKKFIVKPVKEFLRSFTLAYC</sequence>
<organism evidence="5 6">
    <name type="scientific">Batillaria attramentaria</name>
    <dbReference type="NCBI Taxonomy" id="370345"/>
    <lineage>
        <taxon>Eukaryota</taxon>
        <taxon>Metazoa</taxon>
        <taxon>Spiralia</taxon>
        <taxon>Lophotrochozoa</taxon>
        <taxon>Mollusca</taxon>
        <taxon>Gastropoda</taxon>
        <taxon>Caenogastropoda</taxon>
        <taxon>Sorbeoconcha</taxon>
        <taxon>Cerithioidea</taxon>
        <taxon>Batillariidae</taxon>
        <taxon>Batillaria</taxon>
    </lineage>
</organism>
<feature type="non-terminal residue" evidence="5">
    <location>
        <position position="1"/>
    </location>
</feature>
<comment type="similarity">
    <text evidence="1">Belongs to the TRAFAC class TrmE-Era-EngA-EngB-Septin-like GTPase superfamily. AIG1/Toc34/Toc159-like paraseptin GTPase family. IAN subfamily.</text>
</comment>
<evidence type="ECO:0000313" key="6">
    <source>
        <dbReference type="Proteomes" id="UP001519460"/>
    </source>
</evidence>
<dbReference type="PROSITE" id="PS51720">
    <property type="entry name" value="G_AIG1"/>
    <property type="match status" value="1"/>
</dbReference>
<evidence type="ECO:0000259" key="4">
    <source>
        <dbReference type="PROSITE" id="PS51720"/>
    </source>
</evidence>
<dbReference type="SUPFAM" id="SSF52540">
    <property type="entry name" value="P-loop containing nucleoside triphosphate hydrolases"/>
    <property type="match status" value="1"/>
</dbReference>
<reference evidence="5 6" key="1">
    <citation type="journal article" date="2023" name="Sci. Data">
        <title>Genome assembly of the Korean intertidal mud-creeper Batillaria attramentaria.</title>
        <authorList>
            <person name="Patra A.K."/>
            <person name="Ho P.T."/>
            <person name="Jun S."/>
            <person name="Lee S.J."/>
            <person name="Kim Y."/>
            <person name="Won Y.J."/>
        </authorList>
    </citation>
    <scope>NUCLEOTIDE SEQUENCE [LARGE SCALE GENOMIC DNA]</scope>
    <source>
        <strain evidence="5">Wonlab-2016</strain>
    </source>
</reference>
<dbReference type="PANTHER" id="PTHR10903">
    <property type="entry name" value="GTPASE, IMAP FAMILY MEMBER-RELATED"/>
    <property type="match status" value="1"/>
</dbReference>
<dbReference type="InterPro" id="IPR027417">
    <property type="entry name" value="P-loop_NTPase"/>
</dbReference>
<dbReference type="EMBL" id="JACVVK020000396">
    <property type="protein sequence ID" value="KAK7475714.1"/>
    <property type="molecule type" value="Genomic_DNA"/>
</dbReference>
<dbReference type="InterPro" id="IPR045058">
    <property type="entry name" value="GIMA/IAN/Toc"/>
</dbReference>
<dbReference type="Pfam" id="PF04548">
    <property type="entry name" value="AIG1"/>
    <property type="match status" value="1"/>
</dbReference>